<keyword evidence="2" id="KW-1185">Reference proteome</keyword>
<name>A0A2H3KLL4_9CHLR</name>
<gene>
    <name evidence="1" type="ORF">A9Q02_01780</name>
</gene>
<evidence type="ECO:0000313" key="2">
    <source>
        <dbReference type="Proteomes" id="UP000220922"/>
    </source>
</evidence>
<dbReference type="Pfam" id="PF04250">
    <property type="entry name" value="DUF429"/>
    <property type="match status" value="1"/>
</dbReference>
<dbReference type="InterPro" id="IPR008306">
    <property type="entry name" value="UCP018008"/>
</dbReference>
<dbReference type="EMBL" id="LYXE01000090">
    <property type="protein sequence ID" value="PDV98875.1"/>
    <property type="molecule type" value="Genomic_DNA"/>
</dbReference>
<dbReference type="PIRSF" id="PIRSF018008">
    <property type="entry name" value="UCP018008"/>
    <property type="match status" value="1"/>
</dbReference>
<proteinExistence type="predicted"/>
<evidence type="ECO:0008006" key="3">
    <source>
        <dbReference type="Google" id="ProtNLM"/>
    </source>
</evidence>
<dbReference type="AlphaFoldDB" id="A0A2H3KLL4"/>
<reference evidence="1 2" key="1">
    <citation type="submission" date="2016-05" db="EMBL/GenBank/DDBJ databases">
        <authorList>
            <person name="Lavstsen T."/>
            <person name="Jespersen J.S."/>
        </authorList>
    </citation>
    <scope>NUCLEOTIDE SEQUENCE [LARGE SCALE GENOMIC DNA]</scope>
    <source>
        <strain evidence="1 2">B7-9</strain>
    </source>
</reference>
<organism evidence="1 2">
    <name type="scientific">Candidatus Chloroploca asiatica</name>
    <dbReference type="NCBI Taxonomy" id="1506545"/>
    <lineage>
        <taxon>Bacteria</taxon>
        <taxon>Bacillati</taxon>
        <taxon>Chloroflexota</taxon>
        <taxon>Chloroflexia</taxon>
        <taxon>Chloroflexales</taxon>
        <taxon>Chloroflexineae</taxon>
        <taxon>Oscillochloridaceae</taxon>
        <taxon>Candidatus Chloroploca</taxon>
    </lineage>
</organism>
<sequence length="252" mass="27761">MGPWSYLGLDLAWSARNPSGLAVLRGGPHGATLVEPPRLITALDDLVAYMLAQVGDGPAILAVDAPLWVPNVTGQRPAETALARAFRAYEAAAHPANRRLLNRDGTGVRGEQLLERLAPYGFLPVTCPEPTASGRLVTEVYPHPAMIALFGLNKTLKYKSRPGRDHNQRVAAWHIYQQHLRLLTNTDPSLNGHLAMLEPDVATLRGQRLKAYEDQIDALFCAYIGLYAHRWGEARCQVFGDRATGWIMTPRI</sequence>
<evidence type="ECO:0000313" key="1">
    <source>
        <dbReference type="EMBL" id="PDV98875.1"/>
    </source>
</evidence>
<dbReference type="InterPro" id="IPR007362">
    <property type="entry name" value="DUF429"/>
</dbReference>
<dbReference type="OrthoDB" id="9813491at2"/>
<accession>A0A2H3KLL4</accession>
<protein>
    <recommendedName>
        <fullName evidence="3">DUF429 domain-containing protein</fullName>
    </recommendedName>
</protein>
<comment type="caution">
    <text evidence="1">The sequence shown here is derived from an EMBL/GenBank/DDBJ whole genome shotgun (WGS) entry which is preliminary data.</text>
</comment>
<dbReference type="Proteomes" id="UP000220922">
    <property type="component" value="Unassembled WGS sequence"/>
</dbReference>